<dbReference type="InterPro" id="IPR018095">
    <property type="entry name" value="Thymidylate_kin_CS"/>
</dbReference>
<organism evidence="13 14">
    <name type="scientific">Erythrobacter rubeus</name>
    <dbReference type="NCBI Taxonomy" id="2760803"/>
    <lineage>
        <taxon>Bacteria</taxon>
        <taxon>Pseudomonadati</taxon>
        <taxon>Pseudomonadota</taxon>
        <taxon>Alphaproteobacteria</taxon>
        <taxon>Sphingomonadales</taxon>
        <taxon>Erythrobacteraceae</taxon>
        <taxon>Erythrobacter/Porphyrobacter group</taxon>
        <taxon>Erythrobacter</taxon>
    </lineage>
</organism>
<dbReference type="InterPro" id="IPR018094">
    <property type="entry name" value="Thymidylate_kinase"/>
</dbReference>
<evidence type="ECO:0000313" key="13">
    <source>
        <dbReference type="EMBL" id="MBD2841777.1"/>
    </source>
</evidence>
<gene>
    <name evidence="11 13" type="primary">tmk</name>
    <name evidence="13" type="ORF">IB285_05815</name>
</gene>
<dbReference type="HAMAP" id="MF_00165">
    <property type="entry name" value="Thymidylate_kinase"/>
    <property type="match status" value="1"/>
</dbReference>
<evidence type="ECO:0000259" key="12">
    <source>
        <dbReference type="Pfam" id="PF02223"/>
    </source>
</evidence>
<dbReference type="InterPro" id="IPR027417">
    <property type="entry name" value="P-loop_NTPase"/>
</dbReference>
<dbReference type="SUPFAM" id="SSF52540">
    <property type="entry name" value="P-loop containing nucleoside triphosphate hydrolases"/>
    <property type="match status" value="1"/>
</dbReference>
<feature type="domain" description="Thymidylate kinase-like" evidence="12">
    <location>
        <begin position="13"/>
        <end position="207"/>
    </location>
</feature>
<evidence type="ECO:0000256" key="10">
    <source>
        <dbReference type="ARBA" id="ARBA00048743"/>
    </source>
</evidence>
<comment type="catalytic activity">
    <reaction evidence="10 11">
        <text>dTMP + ATP = dTDP + ADP</text>
        <dbReference type="Rhea" id="RHEA:13517"/>
        <dbReference type="ChEBI" id="CHEBI:30616"/>
        <dbReference type="ChEBI" id="CHEBI:58369"/>
        <dbReference type="ChEBI" id="CHEBI:63528"/>
        <dbReference type="ChEBI" id="CHEBI:456216"/>
        <dbReference type="EC" id="2.7.4.9"/>
    </reaction>
</comment>
<dbReference type="EMBL" id="JACXLC010000001">
    <property type="protein sequence ID" value="MBD2841777.1"/>
    <property type="molecule type" value="Genomic_DNA"/>
</dbReference>
<reference evidence="13 14" key="1">
    <citation type="submission" date="2020-09" db="EMBL/GenBank/DDBJ databases">
        <authorList>
            <person name="Yoon J.-W."/>
        </authorList>
    </citation>
    <scope>NUCLEOTIDE SEQUENCE [LARGE SCALE GENOMIC DNA]</scope>
    <source>
        <strain evidence="13 14">KMU-140</strain>
    </source>
</reference>
<dbReference type="CDD" id="cd01672">
    <property type="entry name" value="TMPK"/>
    <property type="match status" value="1"/>
</dbReference>
<evidence type="ECO:0000256" key="9">
    <source>
        <dbReference type="ARBA" id="ARBA00029962"/>
    </source>
</evidence>
<proteinExistence type="inferred from homology"/>
<keyword evidence="8 11" id="KW-0067">ATP-binding</keyword>
<evidence type="ECO:0000256" key="3">
    <source>
        <dbReference type="ARBA" id="ARBA00017144"/>
    </source>
</evidence>
<keyword evidence="14" id="KW-1185">Reference proteome</keyword>
<protein>
    <recommendedName>
        <fullName evidence="3 11">Thymidylate kinase</fullName>
        <ecNumber evidence="2 11">2.7.4.9</ecNumber>
    </recommendedName>
    <alternativeName>
        <fullName evidence="9 11">dTMP kinase</fullName>
    </alternativeName>
</protein>
<comment type="function">
    <text evidence="11">Phosphorylation of dTMP to form dTDP in both de novo and salvage pathways of dTTP synthesis.</text>
</comment>
<dbReference type="Proteomes" id="UP000635384">
    <property type="component" value="Unassembled WGS sequence"/>
</dbReference>
<evidence type="ECO:0000256" key="6">
    <source>
        <dbReference type="ARBA" id="ARBA00022741"/>
    </source>
</evidence>
<dbReference type="RefSeq" id="WP_190787286.1">
    <property type="nucleotide sequence ID" value="NZ_JACXLC010000001.1"/>
</dbReference>
<evidence type="ECO:0000256" key="8">
    <source>
        <dbReference type="ARBA" id="ARBA00022840"/>
    </source>
</evidence>
<evidence type="ECO:0000256" key="1">
    <source>
        <dbReference type="ARBA" id="ARBA00009776"/>
    </source>
</evidence>
<dbReference type="Gene3D" id="3.40.50.300">
    <property type="entry name" value="P-loop containing nucleotide triphosphate hydrolases"/>
    <property type="match status" value="1"/>
</dbReference>
<dbReference type="InterPro" id="IPR039430">
    <property type="entry name" value="Thymidylate_kin-like_dom"/>
</dbReference>
<evidence type="ECO:0000256" key="7">
    <source>
        <dbReference type="ARBA" id="ARBA00022777"/>
    </source>
</evidence>
<comment type="caution">
    <text evidence="13">The sequence shown here is derived from an EMBL/GenBank/DDBJ whole genome shotgun (WGS) entry which is preliminary data.</text>
</comment>
<keyword evidence="5 11" id="KW-0545">Nucleotide biosynthesis</keyword>
<feature type="binding site" evidence="11">
    <location>
        <begin position="15"/>
        <end position="22"/>
    </location>
    <ligand>
        <name>ATP</name>
        <dbReference type="ChEBI" id="CHEBI:30616"/>
    </ligand>
</feature>
<accession>A0ABR8KQU6</accession>
<dbReference type="Pfam" id="PF02223">
    <property type="entry name" value="Thymidylate_kin"/>
    <property type="match status" value="1"/>
</dbReference>
<evidence type="ECO:0000256" key="11">
    <source>
        <dbReference type="HAMAP-Rule" id="MF_00165"/>
    </source>
</evidence>
<evidence type="ECO:0000256" key="5">
    <source>
        <dbReference type="ARBA" id="ARBA00022727"/>
    </source>
</evidence>
<keyword evidence="4 11" id="KW-0808">Transferase</keyword>
<dbReference type="EC" id="2.7.4.9" evidence="2 11"/>
<dbReference type="PANTHER" id="PTHR10344">
    <property type="entry name" value="THYMIDYLATE KINASE"/>
    <property type="match status" value="1"/>
</dbReference>
<dbReference type="PROSITE" id="PS01331">
    <property type="entry name" value="THYMIDYLATE_KINASE"/>
    <property type="match status" value="1"/>
</dbReference>
<dbReference type="NCBIfam" id="TIGR00041">
    <property type="entry name" value="DTMP_kinase"/>
    <property type="match status" value="1"/>
</dbReference>
<keyword evidence="7 11" id="KW-0418">Kinase</keyword>
<keyword evidence="6 11" id="KW-0547">Nucleotide-binding</keyword>
<sequence>MSETKKRGRFIAFEGGEGAGKSTQAKLLADALRSRGFTVDVTREPGGTPGAEAIRKLLLHPPGEGDAGWGAKAEALLFAAARADHVERRILPAVEAGNWVVCDRFVDSSRAYQGGAGGLGDQAIVALHDFGSDGLRPDLTILLQADPDKVAERLAIRDGTEADAIGGRSAEYHRQVAKRFVALAEADPTGFAVIDGSADEDTVHRKVLEALEPLVAGKAS</sequence>
<evidence type="ECO:0000313" key="14">
    <source>
        <dbReference type="Proteomes" id="UP000635384"/>
    </source>
</evidence>
<evidence type="ECO:0000256" key="2">
    <source>
        <dbReference type="ARBA" id="ARBA00012980"/>
    </source>
</evidence>
<dbReference type="GO" id="GO:0004798">
    <property type="term" value="F:dTMP kinase activity"/>
    <property type="evidence" value="ECO:0007669"/>
    <property type="project" value="UniProtKB-EC"/>
</dbReference>
<dbReference type="PANTHER" id="PTHR10344:SF4">
    <property type="entry name" value="UMP-CMP KINASE 2, MITOCHONDRIAL"/>
    <property type="match status" value="1"/>
</dbReference>
<name>A0ABR8KQU6_9SPHN</name>
<evidence type="ECO:0000256" key="4">
    <source>
        <dbReference type="ARBA" id="ARBA00022679"/>
    </source>
</evidence>
<comment type="similarity">
    <text evidence="1 11">Belongs to the thymidylate kinase family.</text>
</comment>